<accession>A0A7H1NUR4</accession>
<dbReference type="Proteomes" id="UP000516349">
    <property type="component" value="Chromosome"/>
</dbReference>
<sequence length="119" mass="13390">MTIRAPDKTPSQSKKEDVWQNHSSAVEEGPHAPSWIEKDLYDIFKAIPLPESPELTPLATEYLDKLAQTNSTTDLNATFASARNIFLAQLVSKNLLNENLYETMNMQLEALEEKLIAQS</sequence>
<feature type="region of interest" description="Disordered" evidence="1">
    <location>
        <begin position="1"/>
        <end position="31"/>
    </location>
</feature>
<evidence type="ECO:0000313" key="3">
    <source>
        <dbReference type="Proteomes" id="UP000516349"/>
    </source>
</evidence>
<name>A0A7H1NUR4_9PROT</name>
<dbReference type="EMBL" id="CP060244">
    <property type="protein sequence ID" value="QNT79524.1"/>
    <property type="molecule type" value="Genomic_DNA"/>
</dbReference>
<dbReference type="RefSeq" id="WP_203413675.1">
    <property type="nucleotide sequence ID" value="NZ_CP060244.1"/>
</dbReference>
<gene>
    <name evidence="2" type="ORF">JGUZn3_23230</name>
</gene>
<reference evidence="2 3" key="1">
    <citation type="submission" date="2020-08" db="EMBL/GenBank/DDBJ databases">
        <title>Complete genome sequence of Entomobacter blattae G55GP.</title>
        <authorList>
            <person name="Poehlein A."/>
            <person name="Guzman J."/>
            <person name="Daniel R."/>
            <person name="Vilcinskas A."/>
        </authorList>
    </citation>
    <scope>NUCLEOTIDE SEQUENCE [LARGE SCALE GENOMIC DNA]</scope>
    <source>
        <strain evidence="2 3">G55GP</strain>
    </source>
</reference>
<dbReference type="KEGG" id="ebla:JGUZn3_23230"/>
<evidence type="ECO:0000313" key="2">
    <source>
        <dbReference type="EMBL" id="QNT79524.1"/>
    </source>
</evidence>
<protein>
    <submittedName>
        <fullName evidence="2">Uncharacterized protein</fullName>
    </submittedName>
</protein>
<evidence type="ECO:0000256" key="1">
    <source>
        <dbReference type="SAM" id="MobiDB-lite"/>
    </source>
</evidence>
<proteinExistence type="predicted"/>
<organism evidence="2 3">
    <name type="scientific">Entomobacter blattae</name>
    <dbReference type="NCBI Taxonomy" id="2762277"/>
    <lineage>
        <taxon>Bacteria</taxon>
        <taxon>Pseudomonadati</taxon>
        <taxon>Pseudomonadota</taxon>
        <taxon>Alphaproteobacteria</taxon>
        <taxon>Acetobacterales</taxon>
        <taxon>Acetobacteraceae</taxon>
        <taxon>Entomobacter</taxon>
    </lineage>
</organism>
<keyword evidence="3" id="KW-1185">Reference proteome</keyword>
<dbReference type="AlphaFoldDB" id="A0A7H1NUR4"/>